<gene>
    <name evidence="10" type="primary">yccS</name>
    <name evidence="10" type="ORF">NCTC12872_01795</name>
</gene>
<dbReference type="Proteomes" id="UP000255417">
    <property type="component" value="Unassembled WGS sequence"/>
</dbReference>
<keyword evidence="3 7" id="KW-0812">Transmembrane</keyword>
<keyword evidence="4 7" id="KW-1133">Transmembrane helix</keyword>
<dbReference type="NCBIfam" id="TIGR01667">
    <property type="entry name" value="YCCS_YHFK"/>
    <property type="match status" value="1"/>
</dbReference>
<dbReference type="AlphaFoldDB" id="A0A379CBQ8"/>
<evidence type="ECO:0000256" key="1">
    <source>
        <dbReference type="ARBA" id="ARBA00004651"/>
    </source>
</evidence>
<feature type="transmembrane region" description="Helical" evidence="7">
    <location>
        <begin position="39"/>
        <end position="56"/>
    </location>
</feature>
<reference evidence="10 11" key="1">
    <citation type="submission" date="2018-06" db="EMBL/GenBank/DDBJ databases">
        <authorList>
            <consortium name="Pathogen Informatics"/>
            <person name="Doyle S."/>
        </authorList>
    </citation>
    <scope>NUCLEOTIDE SEQUENCE [LARGE SCALE GENOMIC DNA]</scope>
    <source>
        <strain evidence="10 11">NCTC12872</strain>
    </source>
</reference>
<feature type="transmembrane region" description="Helical" evidence="7">
    <location>
        <begin position="68"/>
        <end position="85"/>
    </location>
</feature>
<feature type="transmembrane region" description="Helical" evidence="7">
    <location>
        <begin position="490"/>
        <end position="508"/>
    </location>
</feature>
<dbReference type="InterPro" id="IPR032692">
    <property type="entry name" value="YccS_N"/>
</dbReference>
<dbReference type="GO" id="GO:0005886">
    <property type="term" value="C:plasma membrane"/>
    <property type="evidence" value="ECO:0007669"/>
    <property type="project" value="UniProtKB-SubCell"/>
</dbReference>
<feature type="transmembrane region" description="Helical" evidence="7">
    <location>
        <begin position="441"/>
        <end position="461"/>
    </location>
</feature>
<feature type="transmembrane region" description="Helical" evidence="7">
    <location>
        <begin position="139"/>
        <end position="163"/>
    </location>
</feature>
<keyword evidence="2" id="KW-1003">Cell membrane</keyword>
<dbReference type="InterPro" id="IPR010020">
    <property type="entry name" value="Integral_membrane_YCCS_YHJK"/>
</dbReference>
<dbReference type="InterPro" id="IPR010019">
    <property type="entry name" value="Integral_membrane_YccS"/>
</dbReference>
<accession>A0A379CBQ8</accession>
<evidence type="ECO:0000256" key="3">
    <source>
        <dbReference type="ARBA" id="ARBA00022692"/>
    </source>
</evidence>
<evidence type="ECO:0000256" key="2">
    <source>
        <dbReference type="ARBA" id="ARBA00022475"/>
    </source>
</evidence>
<keyword evidence="5 7" id="KW-0472">Membrane</keyword>
<evidence type="ECO:0000256" key="7">
    <source>
        <dbReference type="SAM" id="Phobius"/>
    </source>
</evidence>
<feature type="domain" description="Integral membrane protein YccS N-terminal" evidence="8">
    <location>
        <begin position="69"/>
        <end position="344"/>
    </location>
</feature>
<comment type="similarity">
    <text evidence="6">Belongs to the YccS/YhfK family.</text>
</comment>
<dbReference type="NCBIfam" id="TIGR01666">
    <property type="entry name" value="YCCS"/>
    <property type="match status" value="1"/>
</dbReference>
<dbReference type="EMBL" id="UGTA01000001">
    <property type="protein sequence ID" value="SUB59750.1"/>
    <property type="molecule type" value="Genomic_DNA"/>
</dbReference>
<organism evidence="10 11">
    <name type="scientific">Phocoenobacter uteri</name>
    <dbReference type="NCBI Taxonomy" id="146806"/>
    <lineage>
        <taxon>Bacteria</taxon>
        <taxon>Pseudomonadati</taxon>
        <taxon>Pseudomonadota</taxon>
        <taxon>Gammaproteobacteria</taxon>
        <taxon>Pasteurellales</taxon>
        <taxon>Pasteurellaceae</taxon>
        <taxon>Phocoenobacter</taxon>
    </lineage>
</organism>
<evidence type="ECO:0000256" key="6">
    <source>
        <dbReference type="ARBA" id="ARBA00043993"/>
    </source>
</evidence>
<evidence type="ECO:0000256" key="5">
    <source>
        <dbReference type="ARBA" id="ARBA00023136"/>
    </source>
</evidence>
<evidence type="ECO:0000259" key="9">
    <source>
        <dbReference type="Pfam" id="PF13515"/>
    </source>
</evidence>
<feature type="transmembrane region" description="Helical" evidence="7">
    <location>
        <begin position="467"/>
        <end position="483"/>
    </location>
</feature>
<evidence type="ECO:0000313" key="10">
    <source>
        <dbReference type="EMBL" id="SUB59750.1"/>
    </source>
</evidence>
<dbReference type="OrthoDB" id="8670769at2"/>
<feature type="transmembrane region" description="Helical" evidence="7">
    <location>
        <begin position="12"/>
        <end position="33"/>
    </location>
</feature>
<dbReference type="InterPro" id="IPR049453">
    <property type="entry name" value="Memb_transporter_dom"/>
</dbReference>
<dbReference type="Pfam" id="PF13515">
    <property type="entry name" value="FUSC_2"/>
    <property type="match status" value="1"/>
</dbReference>
<keyword evidence="11" id="KW-1185">Reference proteome</keyword>
<proteinExistence type="inferred from homology"/>
<protein>
    <submittedName>
        <fullName evidence="10">Inner membrane protein yccS</fullName>
    </submittedName>
</protein>
<evidence type="ECO:0000259" key="8">
    <source>
        <dbReference type="Pfam" id="PF12805"/>
    </source>
</evidence>
<name>A0A379CBQ8_9PAST</name>
<sequence length="717" mass="81891">MKQLLQQFYSKWLNPYMLNVLGVFVATNIAAIVIWQLEISSLAMPLVLGIISAALSDHSNRLKGRLKDVILMLVSFGIVSLTSQLSLSQGWIFVPLLTLITFVVVMLGAVGGRYSKIAFCTLLVAVYTALVYTPDTLWYTNTLLILLGTLIYSFVALVIFLCVPNTATQESLAVLFDALGEYLQQKSTFFDIDDTNKLFAKKLALARANIKVMQAFDDAREALFTRLDQQNQHFHTQKMLRYFLTAQEIWERANSSYSQYQDLLTTFERTDLTFRVRRLLELEAQESRYIATALRQNIDYTSNFNIQNILIGLQNSLEFHRPKKSNPQFEKLCTISENLKNIVHLFEQLYDENINIEFSKNNLKNTRLLSENISGFSNIFDTIKKQCHLDSPLFRHAVRLSIVVFVCCSLVPIFEIQQGYWVLLTAILVCKPNYSATKKRLIQRVLGTVLGVFVGLSLQYLSPTLEAQLGIIVASSSLFFFFMEKKYSYSSFFITIQVLVSFDVIGLGEEVAMLPRIVNTFIGAGIAWFAVSFMWADWKYLNLRANLVESLQSSSLYLRHIMAQLQFGYRDHFSYRLARRTAYHKIAKLSATVTAMQEEPKKYQKILATAPQLLELNYTLLSYISALATYRHESEHLNQQLDGSAYFFQQGKQISQLLDKIYDEDCLECSSDLASTITNLQNLEQAFLDNGKDNARLLVQQLSLIVQLLPELKSRVV</sequence>
<feature type="domain" description="Integral membrane bound transporter" evidence="9">
    <location>
        <begin position="407"/>
        <end position="529"/>
    </location>
</feature>
<comment type="subcellular location">
    <subcellularLocation>
        <location evidence="1">Cell membrane</location>
        <topology evidence="1">Multi-pass membrane protein</topology>
    </subcellularLocation>
</comment>
<feature type="transmembrane region" description="Helical" evidence="7">
    <location>
        <begin position="514"/>
        <end position="536"/>
    </location>
</feature>
<dbReference type="PANTHER" id="PTHR30509:SF8">
    <property type="entry name" value="INNER MEMBRANE PROTEIN YCCS"/>
    <property type="match status" value="1"/>
</dbReference>
<evidence type="ECO:0000313" key="11">
    <source>
        <dbReference type="Proteomes" id="UP000255417"/>
    </source>
</evidence>
<feature type="transmembrane region" description="Helical" evidence="7">
    <location>
        <begin position="117"/>
        <end position="133"/>
    </location>
</feature>
<evidence type="ECO:0000256" key="4">
    <source>
        <dbReference type="ARBA" id="ARBA00022989"/>
    </source>
</evidence>
<dbReference type="PANTHER" id="PTHR30509">
    <property type="entry name" value="P-HYDROXYBENZOIC ACID EFFLUX PUMP SUBUNIT-RELATED"/>
    <property type="match status" value="1"/>
</dbReference>
<dbReference type="Pfam" id="PF12805">
    <property type="entry name" value="FUSC-like"/>
    <property type="match status" value="1"/>
</dbReference>
<feature type="transmembrane region" description="Helical" evidence="7">
    <location>
        <begin position="91"/>
        <end position="110"/>
    </location>
</feature>
<dbReference type="RefSeq" id="WP_115316205.1">
    <property type="nucleotide sequence ID" value="NZ_LWIF01000001.1"/>
</dbReference>